<feature type="transmembrane region" description="Helical" evidence="6">
    <location>
        <begin position="78"/>
        <end position="96"/>
    </location>
</feature>
<dbReference type="Gene3D" id="1.20.1250.20">
    <property type="entry name" value="MFS general substrate transporter like domains"/>
    <property type="match status" value="2"/>
</dbReference>
<dbReference type="SUPFAM" id="SSF103473">
    <property type="entry name" value="MFS general substrate transporter"/>
    <property type="match status" value="1"/>
</dbReference>
<protein>
    <submittedName>
        <fullName evidence="8">MFS transporter</fullName>
    </submittedName>
</protein>
<evidence type="ECO:0000256" key="6">
    <source>
        <dbReference type="SAM" id="Phobius"/>
    </source>
</evidence>
<evidence type="ECO:0000313" key="8">
    <source>
        <dbReference type="EMBL" id="MBA5761273.1"/>
    </source>
</evidence>
<dbReference type="InterPro" id="IPR036259">
    <property type="entry name" value="MFS_trans_sf"/>
</dbReference>
<evidence type="ECO:0000256" key="5">
    <source>
        <dbReference type="ARBA" id="ARBA00023136"/>
    </source>
</evidence>
<dbReference type="GO" id="GO:0022857">
    <property type="term" value="F:transmembrane transporter activity"/>
    <property type="evidence" value="ECO:0007669"/>
    <property type="project" value="InterPro"/>
</dbReference>
<keyword evidence="9" id="KW-1185">Reference proteome</keyword>
<reference evidence="8 9" key="1">
    <citation type="submission" date="2020-07" db="EMBL/GenBank/DDBJ databases">
        <title>Vibrio marinisediminis sp. nov., isolated from marine sediment.</title>
        <authorList>
            <person name="Ji X."/>
        </authorList>
    </citation>
    <scope>NUCLEOTIDE SEQUENCE [LARGE SCALE GENOMIC DNA]</scope>
    <source>
        <strain evidence="8 9">404</strain>
    </source>
</reference>
<evidence type="ECO:0000313" key="9">
    <source>
        <dbReference type="Proteomes" id="UP000571701"/>
    </source>
</evidence>
<dbReference type="PANTHER" id="PTHR42718">
    <property type="entry name" value="MAJOR FACILITATOR SUPERFAMILY MULTIDRUG TRANSPORTER MFSC"/>
    <property type="match status" value="1"/>
</dbReference>
<dbReference type="PROSITE" id="PS50850">
    <property type="entry name" value="MFS"/>
    <property type="match status" value="1"/>
</dbReference>
<sequence length="563" mass="61227">MVNALDNKKGFLLLALCLAQFTLSADVANLSISTSTLVSVFNADISTIQLLGSIQPLVGAAFMLSASMFGLIIGWRRLLITGACLGITSTCGFLYISDINYIALLVRPLAGISAAFMLPAILALVVTHFPGKQRAMGFGLMAAATGLAAAVVPLLSGWLHDTVQWQWPFILIATCYVLTLITALFGIQPVHTNRPAKFDLFGTLIGSTSIMAVFLGLIKMPYWGMITSLNGADIPTWLTFTYPISPAFFLTISGLSLFICFIFQQIRFERRYGHALLPISWFQNRASRKGFIILSLMYIVLGGSSFVIVTYLQVAISLSSAHSGAIILLFSAFMIGFSILIPALFKHHPPKRLCQIAFLAIMLSGVILLLSSLDNQIVISFYLGMMLLGAAMGTLASQCPVIITNALGERDAEQSGGLQATVRNIGLVVGISLFGGINQWTLEHTIRSNNEIPTYYPPAFVKALRDTPHIPYVDNLKVVDITKQFGLDSRQSNYLIKIKAQSRVKAFNFTMMTLISIALLGWYISLGVRGHKVAIGSPLPKICAQNRSKVVNSSAQRQVNDSL</sequence>
<evidence type="ECO:0000256" key="3">
    <source>
        <dbReference type="ARBA" id="ARBA00022692"/>
    </source>
</evidence>
<evidence type="ECO:0000256" key="2">
    <source>
        <dbReference type="ARBA" id="ARBA00022448"/>
    </source>
</evidence>
<dbReference type="InterPro" id="IPR020846">
    <property type="entry name" value="MFS_dom"/>
</dbReference>
<feature type="domain" description="Major facilitator superfamily (MFS) profile" evidence="7">
    <location>
        <begin position="12"/>
        <end position="533"/>
    </location>
</feature>
<dbReference type="PANTHER" id="PTHR42718:SF9">
    <property type="entry name" value="MAJOR FACILITATOR SUPERFAMILY MULTIDRUG TRANSPORTER MFSC"/>
    <property type="match status" value="1"/>
</dbReference>
<feature type="transmembrane region" description="Helical" evidence="6">
    <location>
        <begin position="356"/>
        <end position="373"/>
    </location>
</feature>
<dbReference type="InterPro" id="IPR011701">
    <property type="entry name" value="MFS"/>
</dbReference>
<feature type="transmembrane region" description="Helical" evidence="6">
    <location>
        <begin position="291"/>
        <end position="312"/>
    </location>
</feature>
<evidence type="ECO:0000256" key="1">
    <source>
        <dbReference type="ARBA" id="ARBA00004141"/>
    </source>
</evidence>
<gene>
    <name evidence="8" type="ORF">H2O73_02865</name>
</gene>
<feature type="transmembrane region" description="Helical" evidence="6">
    <location>
        <begin position="102"/>
        <end position="126"/>
    </location>
</feature>
<organism evidence="8 9">
    <name type="scientific">Vibrio marinisediminis</name>
    <dbReference type="NCBI Taxonomy" id="2758441"/>
    <lineage>
        <taxon>Bacteria</taxon>
        <taxon>Pseudomonadati</taxon>
        <taxon>Pseudomonadota</taxon>
        <taxon>Gammaproteobacteria</taxon>
        <taxon>Vibrionales</taxon>
        <taxon>Vibrionaceae</taxon>
        <taxon>Vibrio</taxon>
    </lineage>
</organism>
<evidence type="ECO:0000256" key="4">
    <source>
        <dbReference type="ARBA" id="ARBA00022989"/>
    </source>
</evidence>
<feature type="transmembrane region" description="Helical" evidence="6">
    <location>
        <begin position="138"/>
        <end position="159"/>
    </location>
</feature>
<comment type="subcellular location">
    <subcellularLocation>
        <location evidence="1">Membrane</location>
        <topology evidence="1">Multi-pass membrane protein</topology>
    </subcellularLocation>
</comment>
<feature type="transmembrane region" description="Helical" evidence="6">
    <location>
        <begin position="165"/>
        <end position="186"/>
    </location>
</feature>
<accession>A0A7W2ISN7</accession>
<dbReference type="Pfam" id="PF07690">
    <property type="entry name" value="MFS_1"/>
    <property type="match status" value="1"/>
</dbReference>
<keyword evidence="4 6" id="KW-1133">Transmembrane helix</keyword>
<feature type="transmembrane region" description="Helical" evidence="6">
    <location>
        <begin position="48"/>
        <end position="71"/>
    </location>
</feature>
<keyword evidence="2" id="KW-0813">Transport</keyword>
<feature type="transmembrane region" description="Helical" evidence="6">
    <location>
        <begin position="506"/>
        <end position="524"/>
    </location>
</feature>
<keyword evidence="5 6" id="KW-0472">Membrane</keyword>
<dbReference type="GO" id="GO:0016020">
    <property type="term" value="C:membrane"/>
    <property type="evidence" value="ECO:0007669"/>
    <property type="project" value="UniProtKB-SubCell"/>
</dbReference>
<dbReference type="EMBL" id="JACFYF010000001">
    <property type="protein sequence ID" value="MBA5761273.1"/>
    <property type="molecule type" value="Genomic_DNA"/>
</dbReference>
<evidence type="ECO:0000259" key="7">
    <source>
        <dbReference type="PROSITE" id="PS50850"/>
    </source>
</evidence>
<name>A0A7W2ISN7_9VIBR</name>
<feature type="transmembrane region" description="Helical" evidence="6">
    <location>
        <begin position="240"/>
        <end position="263"/>
    </location>
</feature>
<comment type="caution">
    <text evidence="8">The sequence shown here is derived from an EMBL/GenBank/DDBJ whole genome shotgun (WGS) entry which is preliminary data.</text>
</comment>
<feature type="transmembrane region" description="Helical" evidence="6">
    <location>
        <begin position="198"/>
        <end position="220"/>
    </location>
</feature>
<dbReference type="AlphaFoldDB" id="A0A7W2ISN7"/>
<dbReference type="Proteomes" id="UP000571701">
    <property type="component" value="Unassembled WGS sequence"/>
</dbReference>
<feature type="transmembrane region" description="Helical" evidence="6">
    <location>
        <begin position="324"/>
        <end position="344"/>
    </location>
</feature>
<feature type="transmembrane region" description="Helical" evidence="6">
    <location>
        <begin position="379"/>
        <end position="403"/>
    </location>
</feature>
<keyword evidence="3 6" id="KW-0812">Transmembrane</keyword>
<proteinExistence type="predicted"/>